<reference evidence="2 3" key="1">
    <citation type="submission" date="2019-06" db="EMBL/GenBank/DDBJ databases">
        <title>Genome analyses of bacteria isolated from kimchi.</title>
        <authorList>
            <person name="Lee S."/>
            <person name="Ahn S."/>
            <person name="Roh S."/>
        </authorList>
    </citation>
    <scope>NUCLEOTIDE SEQUENCE [LARGE SCALE GENOMIC DNA]</scope>
    <source>
        <strain evidence="2 3">CBA3625</strain>
    </source>
</reference>
<accession>A0AAP9EBL7</accession>
<evidence type="ECO:0000256" key="1">
    <source>
        <dbReference type="SAM" id="Phobius"/>
    </source>
</evidence>
<keyword evidence="1" id="KW-0472">Membrane</keyword>
<name>A0AAP9EBL7_LEULA</name>
<dbReference type="AlphaFoldDB" id="A0AAP9EBL7"/>
<feature type="transmembrane region" description="Helical" evidence="1">
    <location>
        <begin position="7"/>
        <end position="25"/>
    </location>
</feature>
<dbReference type="EMBL" id="CP042387">
    <property type="protein sequence ID" value="QEA43753.1"/>
    <property type="molecule type" value="Genomic_DNA"/>
</dbReference>
<gene>
    <name evidence="2" type="ORF">FGL83_03170</name>
</gene>
<dbReference type="RefSeq" id="WP_147000875.1">
    <property type="nucleotide sequence ID" value="NZ_CP042387.1"/>
</dbReference>
<evidence type="ECO:0000313" key="2">
    <source>
        <dbReference type="EMBL" id="QEA43753.1"/>
    </source>
</evidence>
<dbReference type="Proteomes" id="UP000321298">
    <property type="component" value="Chromosome"/>
</dbReference>
<keyword evidence="1" id="KW-0812">Transmembrane</keyword>
<feature type="transmembrane region" description="Helical" evidence="1">
    <location>
        <begin position="79"/>
        <end position="99"/>
    </location>
</feature>
<proteinExistence type="predicted"/>
<keyword evidence="3" id="KW-1185">Reference proteome</keyword>
<keyword evidence="1" id="KW-1133">Transmembrane helix</keyword>
<protein>
    <submittedName>
        <fullName evidence="2">Uncharacterized protein</fullName>
    </submittedName>
</protein>
<organism evidence="2 3">
    <name type="scientific">Leuconostoc lactis</name>
    <dbReference type="NCBI Taxonomy" id="1246"/>
    <lineage>
        <taxon>Bacteria</taxon>
        <taxon>Bacillati</taxon>
        <taxon>Bacillota</taxon>
        <taxon>Bacilli</taxon>
        <taxon>Lactobacillales</taxon>
        <taxon>Lactobacillaceae</taxon>
        <taxon>Leuconostoc</taxon>
    </lineage>
</organism>
<evidence type="ECO:0000313" key="3">
    <source>
        <dbReference type="Proteomes" id="UP000321298"/>
    </source>
</evidence>
<feature type="transmembrane region" description="Helical" evidence="1">
    <location>
        <begin position="55"/>
        <end position="73"/>
    </location>
</feature>
<sequence>MVIILKVILGSYAILMLIAACQNFLVTHRLTNMIIGLSSLMMLGALLLSETLFRSMTITAVILFQLMAFLNGYQQQFHLVHHIVRLIITMFLVIAILTLS</sequence>
<dbReference type="GeneID" id="66531180"/>
<dbReference type="PROSITE" id="PS51257">
    <property type="entry name" value="PROKAR_LIPOPROTEIN"/>
    <property type="match status" value="1"/>
</dbReference>